<comment type="caution">
    <text evidence="2">The sequence shown here is derived from an EMBL/GenBank/DDBJ whole genome shotgun (WGS) entry which is preliminary data.</text>
</comment>
<proteinExistence type="predicted"/>
<protein>
    <recommendedName>
        <fullName evidence="4">DUF4234 domain-containing protein</fullName>
    </recommendedName>
</protein>
<sequence length="116" mass="12577">MERWRNYQEGRYLLVQLLVAGAFLGLTGWLWYSSFYSNAALEATGDSAVLFAAIVAVLYSLPFAGWQAGLVYRRKRGQSVSSLTSILVLLISLFPVGVIVYLAIIIGLGSLTAGQG</sequence>
<feature type="transmembrane region" description="Helical" evidence="1">
    <location>
        <begin position="48"/>
        <end position="72"/>
    </location>
</feature>
<organism evidence="2 3">
    <name type="scientific">Hymenobacter jeongseonensis</name>
    <dbReference type="NCBI Taxonomy" id="2791027"/>
    <lineage>
        <taxon>Bacteria</taxon>
        <taxon>Pseudomonadati</taxon>
        <taxon>Bacteroidota</taxon>
        <taxon>Cytophagia</taxon>
        <taxon>Cytophagales</taxon>
        <taxon>Hymenobacteraceae</taxon>
        <taxon>Hymenobacter</taxon>
    </lineage>
</organism>
<dbReference type="Proteomes" id="UP000597617">
    <property type="component" value="Unassembled WGS sequence"/>
</dbReference>
<keyword evidence="3" id="KW-1185">Reference proteome</keyword>
<feature type="transmembrane region" description="Helical" evidence="1">
    <location>
        <begin position="84"/>
        <end position="108"/>
    </location>
</feature>
<dbReference type="EMBL" id="JADQDQ010000003">
    <property type="protein sequence ID" value="MBF9237374.1"/>
    <property type="molecule type" value="Genomic_DNA"/>
</dbReference>
<name>A0ABS0IG86_9BACT</name>
<keyword evidence="1" id="KW-0812">Transmembrane</keyword>
<keyword evidence="1" id="KW-0472">Membrane</keyword>
<gene>
    <name evidence="2" type="ORF">I2I05_08185</name>
</gene>
<evidence type="ECO:0008006" key="4">
    <source>
        <dbReference type="Google" id="ProtNLM"/>
    </source>
</evidence>
<reference evidence="2 3" key="1">
    <citation type="submission" date="2020-11" db="EMBL/GenBank/DDBJ databases">
        <authorList>
            <person name="Kim M.K."/>
        </authorList>
    </citation>
    <scope>NUCLEOTIDE SEQUENCE [LARGE SCALE GENOMIC DNA]</scope>
    <source>
        <strain evidence="2 3">BT683</strain>
    </source>
</reference>
<evidence type="ECO:0000313" key="3">
    <source>
        <dbReference type="Proteomes" id="UP000597617"/>
    </source>
</evidence>
<evidence type="ECO:0000256" key="1">
    <source>
        <dbReference type="SAM" id="Phobius"/>
    </source>
</evidence>
<dbReference type="RefSeq" id="WP_196281749.1">
    <property type="nucleotide sequence ID" value="NZ_JADQDQ010000003.1"/>
</dbReference>
<accession>A0ABS0IG86</accession>
<feature type="transmembrane region" description="Helical" evidence="1">
    <location>
        <begin position="12"/>
        <end position="32"/>
    </location>
</feature>
<evidence type="ECO:0000313" key="2">
    <source>
        <dbReference type="EMBL" id="MBF9237374.1"/>
    </source>
</evidence>
<keyword evidence="1" id="KW-1133">Transmembrane helix</keyword>